<evidence type="ECO:0000313" key="2">
    <source>
        <dbReference type="EMBL" id="TVO71452.1"/>
    </source>
</evidence>
<feature type="transmembrane region" description="Helical" evidence="1">
    <location>
        <begin position="92"/>
        <end position="111"/>
    </location>
</feature>
<dbReference type="OrthoDB" id="9797308at2"/>
<reference evidence="2 3" key="1">
    <citation type="submission" date="2019-07" db="EMBL/GenBank/DDBJ databases">
        <title>The pathways for chlorine oxyanion respiration interact through the shared metabolite chlorate.</title>
        <authorList>
            <person name="Barnum T.P."/>
            <person name="Cheng Y."/>
            <person name="Hill K.A."/>
            <person name="Lucas L.N."/>
            <person name="Carlson H.K."/>
            <person name="Coates J.D."/>
        </authorList>
    </citation>
    <scope>NUCLEOTIDE SEQUENCE [LARGE SCALE GENOMIC DNA]</scope>
    <source>
        <strain evidence="2 3">BK-1</strain>
    </source>
</reference>
<proteinExistence type="predicted"/>
<dbReference type="EMBL" id="VMNH01000021">
    <property type="protein sequence ID" value="TVO71452.1"/>
    <property type="molecule type" value="Genomic_DNA"/>
</dbReference>
<accession>A0A557S203</accession>
<protein>
    <recommendedName>
        <fullName evidence="4">Nucleoside recognition protein</fullName>
    </recommendedName>
</protein>
<evidence type="ECO:0008006" key="4">
    <source>
        <dbReference type="Google" id="ProtNLM"/>
    </source>
</evidence>
<feature type="transmembrane region" description="Helical" evidence="1">
    <location>
        <begin position="286"/>
        <end position="304"/>
    </location>
</feature>
<feature type="transmembrane region" description="Helical" evidence="1">
    <location>
        <begin position="40"/>
        <end position="59"/>
    </location>
</feature>
<feature type="transmembrane region" description="Helical" evidence="1">
    <location>
        <begin position="66"/>
        <end position="86"/>
    </location>
</feature>
<organism evidence="2 3">
    <name type="scientific">Sedimenticola selenatireducens</name>
    <dbReference type="NCBI Taxonomy" id="191960"/>
    <lineage>
        <taxon>Bacteria</taxon>
        <taxon>Pseudomonadati</taxon>
        <taxon>Pseudomonadota</taxon>
        <taxon>Gammaproteobacteria</taxon>
        <taxon>Chromatiales</taxon>
        <taxon>Sedimenticolaceae</taxon>
        <taxon>Sedimenticola</taxon>
    </lineage>
</organism>
<gene>
    <name evidence="2" type="ORF">FHP88_14115</name>
</gene>
<feature type="transmembrane region" description="Helical" evidence="1">
    <location>
        <begin position="123"/>
        <end position="148"/>
    </location>
</feature>
<keyword evidence="1" id="KW-1133">Transmembrane helix</keyword>
<dbReference type="AlphaFoldDB" id="A0A557S203"/>
<dbReference type="Proteomes" id="UP000316649">
    <property type="component" value="Unassembled WGS sequence"/>
</dbReference>
<feature type="transmembrane region" description="Helical" evidence="1">
    <location>
        <begin position="12"/>
        <end position="34"/>
    </location>
</feature>
<comment type="caution">
    <text evidence="2">The sequence shown here is derived from an EMBL/GenBank/DDBJ whole genome shotgun (WGS) entry which is preliminary data.</text>
</comment>
<keyword evidence="3" id="KW-1185">Reference proteome</keyword>
<keyword evidence="1" id="KW-0812">Transmembrane</keyword>
<feature type="transmembrane region" description="Helical" evidence="1">
    <location>
        <begin position="168"/>
        <end position="191"/>
    </location>
</feature>
<keyword evidence="1" id="KW-0472">Membrane</keyword>
<sequence length="325" mass="36103">MRPRLKNWFKELLLDIYQVTSTLFKIMIPTLLVVKLLEEMGGVELIAWVLGPVMAFVGLPESMGLVWATTLLTNIYTGMIIFFNVAQSESLTVAQVTVVGTMMLVAHTLPIEARIAQKAGVRLGVTLLIRLSSALLLGFMLHHLYAWGGWLQQPNQLLWSPSVIDSSLQAWLVSQVQSLGMILLIISLLLTTLKLLRLLHIERLLHWLLQPVLRLLGIGPTATTITIVGFTLGLAFGGGLLIKEAKAGHVPYRDVFSAMTLLALCHSVIEDTLLILLLGADISGILWMRLLFGFLVVALVSRLMNRSSEQFHRRYLVREPEAAKP</sequence>
<evidence type="ECO:0000313" key="3">
    <source>
        <dbReference type="Proteomes" id="UP000316649"/>
    </source>
</evidence>
<feature type="transmembrane region" description="Helical" evidence="1">
    <location>
        <begin position="212"/>
        <end position="236"/>
    </location>
</feature>
<evidence type="ECO:0000256" key="1">
    <source>
        <dbReference type="SAM" id="Phobius"/>
    </source>
</evidence>
<name>A0A557S203_9GAMM</name>